<feature type="transmembrane region" description="Helical" evidence="2">
    <location>
        <begin position="228"/>
        <end position="253"/>
    </location>
</feature>
<feature type="transmembrane region" description="Helical" evidence="2">
    <location>
        <begin position="439"/>
        <end position="462"/>
    </location>
</feature>
<organism evidence="4 5">
    <name type="scientific">Emiliania huxleyi (strain CCMP1516)</name>
    <dbReference type="NCBI Taxonomy" id="280463"/>
    <lineage>
        <taxon>Eukaryota</taxon>
        <taxon>Haptista</taxon>
        <taxon>Haptophyta</taxon>
        <taxon>Prymnesiophyceae</taxon>
        <taxon>Isochrysidales</taxon>
        <taxon>Noelaerhabdaceae</taxon>
        <taxon>Emiliania</taxon>
    </lineage>
</organism>
<dbReference type="InterPro" id="IPR050623">
    <property type="entry name" value="Glucan_succinyl_AcylTrfase"/>
</dbReference>
<dbReference type="Pfam" id="PF01757">
    <property type="entry name" value="Acyl_transf_3"/>
    <property type="match status" value="1"/>
</dbReference>
<evidence type="ECO:0000313" key="5">
    <source>
        <dbReference type="Proteomes" id="UP000013827"/>
    </source>
</evidence>
<dbReference type="PANTHER" id="PTHR36927">
    <property type="entry name" value="BLR4337 PROTEIN"/>
    <property type="match status" value="1"/>
</dbReference>
<keyword evidence="5" id="KW-1185">Reference proteome</keyword>
<keyword evidence="2" id="KW-0812">Transmembrane</keyword>
<evidence type="ECO:0000256" key="1">
    <source>
        <dbReference type="SAM" id="MobiDB-lite"/>
    </source>
</evidence>
<name>A0A0D3IE70_EMIH1</name>
<feature type="transmembrane region" description="Helical" evidence="2">
    <location>
        <begin position="404"/>
        <end position="427"/>
    </location>
</feature>
<feature type="transmembrane region" description="Helical" evidence="2">
    <location>
        <begin position="379"/>
        <end position="397"/>
    </location>
</feature>
<evidence type="ECO:0000313" key="4">
    <source>
        <dbReference type="EnsemblProtists" id="EOD09555"/>
    </source>
</evidence>
<dbReference type="EnsemblProtists" id="EOD09555">
    <property type="protein sequence ID" value="EOD09555"/>
    <property type="gene ID" value="EMIHUDRAFT_198051"/>
</dbReference>
<proteinExistence type="predicted"/>
<dbReference type="Proteomes" id="UP000013827">
    <property type="component" value="Unassembled WGS sequence"/>
</dbReference>
<dbReference type="GO" id="GO:0016747">
    <property type="term" value="F:acyltransferase activity, transferring groups other than amino-acyl groups"/>
    <property type="evidence" value="ECO:0007669"/>
    <property type="project" value="InterPro"/>
</dbReference>
<feature type="transmembrane region" description="Helical" evidence="2">
    <location>
        <begin position="483"/>
        <end position="506"/>
    </location>
</feature>
<reference evidence="5" key="1">
    <citation type="journal article" date="2013" name="Nature">
        <title>Pan genome of the phytoplankton Emiliania underpins its global distribution.</title>
        <authorList>
            <person name="Read B.A."/>
            <person name="Kegel J."/>
            <person name="Klute M.J."/>
            <person name="Kuo A."/>
            <person name="Lefebvre S.C."/>
            <person name="Maumus F."/>
            <person name="Mayer C."/>
            <person name="Miller J."/>
            <person name="Monier A."/>
            <person name="Salamov A."/>
            <person name="Young J."/>
            <person name="Aguilar M."/>
            <person name="Claverie J.M."/>
            <person name="Frickenhaus S."/>
            <person name="Gonzalez K."/>
            <person name="Herman E.K."/>
            <person name="Lin Y.C."/>
            <person name="Napier J."/>
            <person name="Ogata H."/>
            <person name="Sarno A.F."/>
            <person name="Shmutz J."/>
            <person name="Schroeder D."/>
            <person name="de Vargas C."/>
            <person name="Verret F."/>
            <person name="von Dassow P."/>
            <person name="Valentin K."/>
            <person name="Van de Peer Y."/>
            <person name="Wheeler G."/>
            <person name="Dacks J.B."/>
            <person name="Delwiche C.F."/>
            <person name="Dyhrman S.T."/>
            <person name="Glockner G."/>
            <person name="John U."/>
            <person name="Richards T."/>
            <person name="Worden A.Z."/>
            <person name="Zhang X."/>
            <person name="Grigoriev I.V."/>
            <person name="Allen A.E."/>
            <person name="Bidle K."/>
            <person name="Borodovsky M."/>
            <person name="Bowler C."/>
            <person name="Brownlee C."/>
            <person name="Cock J.M."/>
            <person name="Elias M."/>
            <person name="Gladyshev V.N."/>
            <person name="Groth M."/>
            <person name="Guda C."/>
            <person name="Hadaegh A."/>
            <person name="Iglesias-Rodriguez M.D."/>
            <person name="Jenkins J."/>
            <person name="Jones B.M."/>
            <person name="Lawson T."/>
            <person name="Leese F."/>
            <person name="Lindquist E."/>
            <person name="Lobanov A."/>
            <person name="Lomsadze A."/>
            <person name="Malik S.B."/>
            <person name="Marsh M.E."/>
            <person name="Mackinder L."/>
            <person name="Mock T."/>
            <person name="Mueller-Roeber B."/>
            <person name="Pagarete A."/>
            <person name="Parker M."/>
            <person name="Probert I."/>
            <person name="Quesneville H."/>
            <person name="Raines C."/>
            <person name="Rensing S.A."/>
            <person name="Riano-Pachon D.M."/>
            <person name="Richier S."/>
            <person name="Rokitta S."/>
            <person name="Shiraiwa Y."/>
            <person name="Soanes D.M."/>
            <person name="van der Giezen M."/>
            <person name="Wahlund T.M."/>
            <person name="Williams B."/>
            <person name="Wilson W."/>
            <person name="Wolfe G."/>
            <person name="Wurch L.L."/>
        </authorList>
    </citation>
    <scope>NUCLEOTIDE SEQUENCE</scope>
</reference>
<feature type="transmembrane region" description="Helical" evidence="2">
    <location>
        <begin position="274"/>
        <end position="293"/>
    </location>
</feature>
<feature type="transmembrane region" description="Helical" evidence="2">
    <location>
        <begin position="195"/>
        <end position="216"/>
    </location>
</feature>
<dbReference type="PaxDb" id="2903-EOD09555"/>
<feature type="domain" description="Acyltransferase 3" evidence="3">
    <location>
        <begin position="187"/>
        <end position="613"/>
    </location>
</feature>
<evidence type="ECO:0000259" key="3">
    <source>
        <dbReference type="Pfam" id="PF01757"/>
    </source>
</evidence>
<protein>
    <recommendedName>
        <fullName evidence="3">Acyltransferase 3 domain-containing protein</fullName>
    </recommendedName>
</protein>
<reference evidence="4" key="2">
    <citation type="submission" date="2024-10" db="UniProtKB">
        <authorList>
            <consortium name="EnsemblProtists"/>
        </authorList>
    </citation>
    <scope>IDENTIFICATION</scope>
</reference>
<feature type="transmembrane region" description="Helical" evidence="2">
    <location>
        <begin position="512"/>
        <end position="534"/>
    </location>
</feature>
<feature type="transmembrane region" description="Helical" evidence="2">
    <location>
        <begin position="6"/>
        <end position="28"/>
    </location>
</feature>
<feature type="transmembrane region" description="Helical" evidence="2">
    <location>
        <begin position="592"/>
        <end position="621"/>
    </location>
</feature>
<evidence type="ECO:0000256" key="2">
    <source>
        <dbReference type="SAM" id="Phobius"/>
    </source>
</evidence>
<keyword evidence="2" id="KW-0472">Membrane</keyword>
<dbReference type="RefSeq" id="XP_005761984.1">
    <property type="nucleotide sequence ID" value="XM_005761927.1"/>
</dbReference>
<keyword evidence="2" id="KW-1133">Transmembrane helix</keyword>
<feature type="transmembrane region" description="Helical" evidence="2">
    <location>
        <begin position="546"/>
        <end position="572"/>
    </location>
</feature>
<dbReference type="GeneID" id="17255720"/>
<accession>A0A0D3IE70</accession>
<dbReference type="HOGENOM" id="CLU_439067_0_0_1"/>
<dbReference type="InterPro" id="IPR002656">
    <property type="entry name" value="Acyl_transf_3_dom"/>
</dbReference>
<dbReference type="KEGG" id="ehx:EMIHUDRAFT_198051"/>
<dbReference type="AlphaFoldDB" id="A0A0D3IE70"/>
<feature type="region of interest" description="Disordered" evidence="1">
    <location>
        <begin position="54"/>
        <end position="85"/>
    </location>
</feature>
<sequence>MLYSIKMFGAGIELALNVAVALLMAICMSNGCNCCLKQDVGLAEEWSRASGMAVATDAGKKKRSPRENNKRGRRSGGWDPDATDDDLVDVDAAEEASIQDDPLIFHPVGGPQYDYPNEATAGARVVYLEENDDTPPVRVRFPSGFTYWVWREHLIGGDGMAWRGLGRPQLLSSDDATRASGIQPRLHYLDNLRTFLTLVVLLHNVGCAFTGDSWYYAIGGYVNEYQGVMFVLATLVQAVVWPLFFFVSGYSVWRSLQLKGSRDFVQERASRLGTAYIAYSFLLGPALVCYAQYLQGPCVGASTYLSEESVVVYPAGWNWVLDGIRRRLRSLSQADEPPSEHQAWMSMGLPSPWSESPQFSDWEGWTCNEKYRYLPAPGHMWYAGWLFLLTFGFARWYDSRGANAFIPWAVPPGLCSSALLGALVGIAQRFVVRMNVGALAGMPLTFGSLTFNVVFFFAGVAAKQNKWLSAALPDFSSSRRHSAQLVAAVSGVVLCGAAFGVSYHGINSVPGAVAFVAAGVWCFTFAEVMLDLFSRACNFESKRSRFFAQIAYGVYFIHPLVVVPVTHSYVMLLRSNGEVITFDRPWGGSDSFLSSPLLLLAGFVYTSILSIAICCVVASCLSL</sequence>